<keyword evidence="2" id="KW-0969">Cilium</keyword>
<name>A0A840IAP8_9ACTN</name>
<dbReference type="RefSeq" id="WP_183338788.1">
    <property type="nucleotide sequence ID" value="NZ_JACHNU010000001.1"/>
</dbReference>
<evidence type="ECO:0000313" key="3">
    <source>
        <dbReference type="Proteomes" id="UP000585272"/>
    </source>
</evidence>
<dbReference type="AlphaFoldDB" id="A0A840IAP8"/>
<gene>
    <name evidence="2" type="ORF">BDZ31_000573</name>
</gene>
<proteinExistence type="predicted"/>
<dbReference type="InterPro" id="IPR009384">
    <property type="entry name" value="SwrD-like"/>
</dbReference>
<dbReference type="PANTHER" id="PTHR39185:SF1">
    <property type="entry name" value="SWARMING MOTILITY PROTEIN SWRD"/>
    <property type="match status" value="1"/>
</dbReference>
<keyword evidence="3" id="KW-1185">Reference proteome</keyword>
<feature type="region of interest" description="Disordered" evidence="1">
    <location>
        <begin position="67"/>
        <end position="116"/>
    </location>
</feature>
<keyword evidence="2" id="KW-0966">Cell projection</keyword>
<protein>
    <submittedName>
        <fullName evidence="2">Flagellar protein FlbD</fullName>
    </submittedName>
</protein>
<dbReference type="EMBL" id="JACHNU010000001">
    <property type="protein sequence ID" value="MBB4661000.1"/>
    <property type="molecule type" value="Genomic_DNA"/>
</dbReference>
<sequence>MIVLHRLGHNAEQFHLNPDLILTVEATPDTVVTLTTGAKIVVVESPVRVAEEVRAWRSEILKDALGRRRDEPPARGSAMARVVSSRLGDRPSLTALDGNEPRTTENPPTSVDHPER</sequence>
<reference evidence="2 3" key="1">
    <citation type="submission" date="2020-08" db="EMBL/GenBank/DDBJ databases">
        <title>Genomic Encyclopedia of Archaeal and Bacterial Type Strains, Phase II (KMG-II): from individual species to whole genera.</title>
        <authorList>
            <person name="Goeker M."/>
        </authorList>
    </citation>
    <scope>NUCLEOTIDE SEQUENCE [LARGE SCALE GENOMIC DNA]</scope>
    <source>
        <strain evidence="2 3">DSM 23288</strain>
    </source>
</reference>
<evidence type="ECO:0000313" key="2">
    <source>
        <dbReference type="EMBL" id="MBB4661000.1"/>
    </source>
</evidence>
<dbReference type="PANTHER" id="PTHR39185">
    <property type="entry name" value="SWARMING MOTILITY PROTEIN SWRD"/>
    <property type="match status" value="1"/>
</dbReference>
<keyword evidence="2" id="KW-0282">Flagellum</keyword>
<comment type="caution">
    <text evidence="2">The sequence shown here is derived from an EMBL/GenBank/DDBJ whole genome shotgun (WGS) entry which is preliminary data.</text>
</comment>
<accession>A0A840IAP8</accession>
<organism evidence="2 3">
    <name type="scientific">Conexibacter arvalis</name>
    <dbReference type="NCBI Taxonomy" id="912552"/>
    <lineage>
        <taxon>Bacteria</taxon>
        <taxon>Bacillati</taxon>
        <taxon>Actinomycetota</taxon>
        <taxon>Thermoleophilia</taxon>
        <taxon>Solirubrobacterales</taxon>
        <taxon>Conexibacteraceae</taxon>
        <taxon>Conexibacter</taxon>
    </lineage>
</organism>
<dbReference type="Pfam" id="PF06289">
    <property type="entry name" value="FlbD"/>
    <property type="match status" value="1"/>
</dbReference>
<evidence type="ECO:0000256" key="1">
    <source>
        <dbReference type="SAM" id="MobiDB-lite"/>
    </source>
</evidence>
<dbReference type="Proteomes" id="UP000585272">
    <property type="component" value="Unassembled WGS sequence"/>
</dbReference>